<dbReference type="Pfam" id="PF13480">
    <property type="entry name" value="Acetyltransf_6"/>
    <property type="match status" value="1"/>
</dbReference>
<evidence type="ECO:0000313" key="3">
    <source>
        <dbReference type="EMBL" id="NKY23212.1"/>
    </source>
</evidence>
<gene>
    <name evidence="3" type="ORF">HGA03_11125</name>
</gene>
<comment type="caution">
    <text evidence="3">The sequence shown here is derived from an EMBL/GenBank/DDBJ whole genome shotgun (WGS) entry which is preliminary data.</text>
</comment>
<accession>A0A7X6QZK7</accession>
<feature type="region of interest" description="Disordered" evidence="1">
    <location>
        <begin position="426"/>
        <end position="475"/>
    </location>
</feature>
<keyword evidence="4" id="KW-1185">Reference proteome</keyword>
<name>A0A7X6QZK7_9CELL</name>
<dbReference type="AlphaFoldDB" id="A0A7X6QZK7"/>
<evidence type="ECO:0000259" key="2">
    <source>
        <dbReference type="Pfam" id="PF13480"/>
    </source>
</evidence>
<feature type="compositionally biased region" description="Low complexity" evidence="1">
    <location>
        <begin position="426"/>
        <end position="438"/>
    </location>
</feature>
<feature type="compositionally biased region" description="Basic and acidic residues" evidence="1">
    <location>
        <begin position="456"/>
        <end position="475"/>
    </location>
</feature>
<evidence type="ECO:0000256" key="1">
    <source>
        <dbReference type="SAM" id="MobiDB-lite"/>
    </source>
</evidence>
<dbReference type="GO" id="GO:0016740">
    <property type="term" value="F:transferase activity"/>
    <property type="evidence" value="ECO:0007669"/>
    <property type="project" value="UniProtKB-KW"/>
</dbReference>
<evidence type="ECO:0000313" key="4">
    <source>
        <dbReference type="Proteomes" id="UP000581206"/>
    </source>
</evidence>
<dbReference type="Proteomes" id="UP000581206">
    <property type="component" value="Unassembled WGS sequence"/>
</dbReference>
<keyword evidence="3" id="KW-0808">Transferase</keyword>
<feature type="domain" description="BioF2-like acetyltransferase" evidence="2">
    <location>
        <begin position="194"/>
        <end position="321"/>
    </location>
</feature>
<reference evidence="3 4" key="1">
    <citation type="submission" date="2020-04" db="EMBL/GenBank/DDBJ databases">
        <title>MicrobeNet Type strains.</title>
        <authorList>
            <person name="Nicholson A.C."/>
        </authorList>
    </citation>
    <scope>NUCLEOTIDE SEQUENCE [LARGE SCALE GENOMIC DNA]</scope>
    <source>
        <strain evidence="3 4">ATCC BAA-788</strain>
    </source>
</reference>
<organism evidence="3 4">
    <name type="scientific">Cellulomonas denverensis</name>
    <dbReference type="NCBI Taxonomy" id="264297"/>
    <lineage>
        <taxon>Bacteria</taxon>
        <taxon>Bacillati</taxon>
        <taxon>Actinomycetota</taxon>
        <taxon>Actinomycetes</taxon>
        <taxon>Micrococcales</taxon>
        <taxon>Cellulomonadaceae</taxon>
        <taxon>Cellulomonas</taxon>
    </lineage>
</organism>
<proteinExistence type="predicted"/>
<sequence>MRTRILDLDRLTPADLSAWQHLADRAVEPNAYLDPRFLGTARRAFPETADLRLVIAQDDDRWHGVLAVTTKPVHPHLPWRTTTTGGAFMTTHADRHHPLLDPDRPASALHALLGGLRAGGLPGLVQLQHLPTTGPVADALTATCTRTRIARTERRRDLAPIARRHTVLAASPDGPEPGPLPLLLGHLTPDDAKNARRRLRGIARDLGAPATVQVVCDDPALDDEFIAFQHAGWKGQTAAGASLRQHPARERWFRDVTGDFRKDGDLLGFRLSAGDRTLWIGYLLRSGDSYFGFLDAFAEEHGRFSPGALGRLAALTHVFTRTDAPLFDPGFDARYAVGARLFPDRREQVDVLVATGGALPRLVVAGWPWAVRAGAIAGRTRDEGRAAVGRVRSGGAAVAARLRGRGGTAAGPERETGGDLQLDAAAPAAASLRPASAAGTNRPSSGAAAAARHRRDGAETGPRRDQRDPTAEPAR</sequence>
<protein>
    <submittedName>
        <fullName evidence="3">GNAT family N-acetyltransferase</fullName>
    </submittedName>
</protein>
<dbReference type="RefSeq" id="WP_168630352.1">
    <property type="nucleotide sequence ID" value="NZ_BONL01000018.1"/>
</dbReference>
<dbReference type="EMBL" id="JAAXOX010000005">
    <property type="protein sequence ID" value="NKY23212.1"/>
    <property type="molecule type" value="Genomic_DNA"/>
</dbReference>
<dbReference type="InterPro" id="IPR038740">
    <property type="entry name" value="BioF2-like_GNAT_dom"/>
</dbReference>